<dbReference type="Pfam" id="PF19301">
    <property type="entry name" value="LigXa_C"/>
    <property type="match status" value="1"/>
</dbReference>
<dbReference type="InterPro" id="IPR017941">
    <property type="entry name" value="Rieske_2Fe-2S"/>
</dbReference>
<evidence type="ECO:0000256" key="1">
    <source>
        <dbReference type="ARBA" id="ARBA00022714"/>
    </source>
</evidence>
<proteinExistence type="predicted"/>
<evidence type="ECO:0000256" key="2">
    <source>
        <dbReference type="ARBA" id="ARBA00022723"/>
    </source>
</evidence>
<accession>A0ABW6W7L4</accession>
<feature type="domain" description="Rieske" evidence="6">
    <location>
        <begin position="27"/>
        <end position="139"/>
    </location>
</feature>
<dbReference type="SUPFAM" id="SSF55961">
    <property type="entry name" value="Bet v1-like"/>
    <property type="match status" value="1"/>
</dbReference>
<dbReference type="InterPro" id="IPR050584">
    <property type="entry name" value="Cholesterol_7-desaturase"/>
</dbReference>
<dbReference type="SUPFAM" id="SSF50022">
    <property type="entry name" value="ISP domain"/>
    <property type="match status" value="1"/>
</dbReference>
<dbReference type="CDD" id="cd08878">
    <property type="entry name" value="RHO_alpha_C_DMO-like"/>
    <property type="match status" value="1"/>
</dbReference>
<evidence type="ECO:0000256" key="3">
    <source>
        <dbReference type="ARBA" id="ARBA00023002"/>
    </source>
</evidence>
<name>A0ABW6W7L4_9ACTN</name>
<evidence type="ECO:0000256" key="4">
    <source>
        <dbReference type="ARBA" id="ARBA00023004"/>
    </source>
</evidence>
<dbReference type="CDD" id="cd03479">
    <property type="entry name" value="Rieske_RO_Alpha_PhDO_like"/>
    <property type="match status" value="1"/>
</dbReference>
<keyword evidence="4" id="KW-0408">Iron</keyword>
<dbReference type="Proteomes" id="UP001602245">
    <property type="component" value="Unassembled WGS sequence"/>
</dbReference>
<evidence type="ECO:0000256" key="5">
    <source>
        <dbReference type="ARBA" id="ARBA00023014"/>
    </source>
</evidence>
<organism evidence="7 8">
    <name type="scientific">Paractinoplanes globisporus</name>
    <dbReference type="NCBI Taxonomy" id="113565"/>
    <lineage>
        <taxon>Bacteria</taxon>
        <taxon>Bacillati</taxon>
        <taxon>Actinomycetota</taxon>
        <taxon>Actinomycetes</taxon>
        <taxon>Micromonosporales</taxon>
        <taxon>Micromonosporaceae</taxon>
        <taxon>Paractinoplanes</taxon>
    </lineage>
</organism>
<dbReference type="EMBL" id="JBIAZU010000001">
    <property type="protein sequence ID" value="MFF5289294.1"/>
    <property type="molecule type" value="Genomic_DNA"/>
</dbReference>
<keyword evidence="1" id="KW-0001">2Fe-2S</keyword>
<evidence type="ECO:0000259" key="6">
    <source>
        <dbReference type="PROSITE" id="PS51296"/>
    </source>
</evidence>
<gene>
    <name evidence="7" type="ORF">ACFY35_07640</name>
</gene>
<dbReference type="InterPro" id="IPR036922">
    <property type="entry name" value="Rieske_2Fe-2S_sf"/>
</dbReference>
<dbReference type="Gene3D" id="3.90.380.10">
    <property type="entry name" value="Naphthalene 1,2-dioxygenase Alpha Subunit, Chain A, domain 1"/>
    <property type="match status" value="1"/>
</dbReference>
<evidence type="ECO:0000313" key="8">
    <source>
        <dbReference type="Proteomes" id="UP001602245"/>
    </source>
</evidence>
<dbReference type="PANTHER" id="PTHR21266:SF59">
    <property type="entry name" value="BLR4922 PROTEIN"/>
    <property type="match status" value="1"/>
</dbReference>
<dbReference type="Gene3D" id="2.102.10.10">
    <property type="entry name" value="Rieske [2Fe-2S] iron-sulphur domain"/>
    <property type="match status" value="1"/>
</dbReference>
<dbReference type="InterPro" id="IPR045623">
    <property type="entry name" value="LigXa_C"/>
</dbReference>
<keyword evidence="3" id="KW-0560">Oxidoreductase</keyword>
<comment type="caution">
    <text evidence="7">The sequence shown here is derived from an EMBL/GenBank/DDBJ whole genome shotgun (WGS) entry which is preliminary data.</text>
</comment>
<protein>
    <submittedName>
        <fullName evidence="7">Rieske 2Fe-2S domain-containing protein</fullName>
    </submittedName>
</protein>
<dbReference type="PANTHER" id="PTHR21266">
    <property type="entry name" value="IRON-SULFUR DOMAIN CONTAINING PROTEIN"/>
    <property type="match status" value="1"/>
</dbReference>
<keyword evidence="5" id="KW-0411">Iron-sulfur</keyword>
<dbReference type="Pfam" id="PF00355">
    <property type="entry name" value="Rieske"/>
    <property type="match status" value="1"/>
</dbReference>
<dbReference type="PROSITE" id="PS51296">
    <property type="entry name" value="RIESKE"/>
    <property type="match status" value="1"/>
</dbReference>
<reference evidence="7 8" key="1">
    <citation type="submission" date="2024-10" db="EMBL/GenBank/DDBJ databases">
        <title>The Natural Products Discovery Center: Release of the First 8490 Sequenced Strains for Exploring Actinobacteria Biosynthetic Diversity.</title>
        <authorList>
            <person name="Kalkreuter E."/>
            <person name="Kautsar S.A."/>
            <person name="Yang D."/>
            <person name="Bader C.D."/>
            <person name="Teijaro C.N."/>
            <person name="Fluegel L."/>
            <person name="Davis C.M."/>
            <person name="Simpson J.R."/>
            <person name="Lauterbach L."/>
            <person name="Steele A.D."/>
            <person name="Gui C."/>
            <person name="Meng S."/>
            <person name="Li G."/>
            <person name="Viehrig K."/>
            <person name="Ye F."/>
            <person name="Su P."/>
            <person name="Kiefer A.F."/>
            <person name="Nichols A."/>
            <person name="Cepeda A.J."/>
            <person name="Yan W."/>
            <person name="Fan B."/>
            <person name="Jiang Y."/>
            <person name="Adhikari A."/>
            <person name="Zheng C.-J."/>
            <person name="Schuster L."/>
            <person name="Cowan T.M."/>
            <person name="Smanski M.J."/>
            <person name="Chevrette M.G."/>
            <person name="De Carvalho L.P.S."/>
            <person name="Shen B."/>
        </authorList>
    </citation>
    <scope>NUCLEOTIDE SEQUENCE [LARGE SCALE GENOMIC DNA]</scope>
    <source>
        <strain evidence="7 8">NPDC000087</strain>
    </source>
</reference>
<evidence type="ECO:0000313" key="7">
    <source>
        <dbReference type="EMBL" id="MFF5289294.1"/>
    </source>
</evidence>
<sequence length="434" mass="48800">MLKQEINELLTRTGPGTEMGDLFRQYWIPAMLAEELPEPGSPPVRVKLLSERLIAFRDSAGNYGLIDEFCAHRGVSLWFGNNELDSGQAPGLRCAYHGWKYDTTGQCIEVPSEPDNSTFCRKVKLTSYPLVKVGDILWTYMGDPDKQPALPEYEFCTVPSEQSYTSKRWQECNWLQALEGGIDSSHVSWLHNAGLKNDPLFKGSRGNEYNLNDMRPFFEVVESDGGLLVGVRRNAEEGHYYWRITPWVMPAFTMVPPRADHPVHGHFWVPIDDENCWVFTFDYLPVRALTEAELAAMKAGHGVHNEYEPGGTYRPLQNRDNDYMMDRDAQRRGETFSGIKGIAMQDASLQESMGPIVDRSKERLVSADSGIIKARRKLVAAAVELREKGITPPGVDPVHHRVRSVAAVLPQDASFVEACREDLVATPGVRQTTV</sequence>
<keyword evidence="8" id="KW-1185">Reference proteome</keyword>
<dbReference type="RefSeq" id="WP_020509635.1">
    <property type="nucleotide sequence ID" value="NZ_JBIAZU010000001.1"/>
</dbReference>
<keyword evidence="2" id="KW-0479">Metal-binding</keyword>